<feature type="signal peptide" evidence="1">
    <location>
        <begin position="1"/>
        <end position="30"/>
    </location>
</feature>
<dbReference type="Pfam" id="PF04314">
    <property type="entry name" value="PCuAC"/>
    <property type="match status" value="1"/>
</dbReference>
<dbReference type="InterPro" id="IPR036182">
    <property type="entry name" value="PCuAC_sf"/>
</dbReference>
<accession>A0ABS1N9N7</accession>
<dbReference type="RefSeq" id="WP_201873723.1">
    <property type="nucleotide sequence ID" value="NZ_JAERRF010000004.1"/>
</dbReference>
<protein>
    <submittedName>
        <fullName evidence="2">Copper chaperone PCu(A)C</fullName>
    </submittedName>
</protein>
<dbReference type="PANTHER" id="PTHR36302">
    <property type="entry name" value="BLR7088 PROTEIN"/>
    <property type="match status" value="1"/>
</dbReference>
<name>A0ABS1N9N7_9ACTN</name>
<proteinExistence type="predicted"/>
<keyword evidence="3" id="KW-1185">Reference proteome</keyword>
<sequence>MTSLLRAALAPVVACVLTLAGLVAWTAAGAAGSPAEVEVTRARVLLPSNPEATAAFFDLRNTGGAADELLRVTTPSADRAMLSRRVVRRGAGSMRMVSSARIAAHGTLRMSAEELDVMLRPAPRRLRAGDRVPFVLHFRGSGRVRVEAVAVRPGAVTD</sequence>
<dbReference type="Proteomes" id="UP000634229">
    <property type="component" value="Unassembled WGS sequence"/>
</dbReference>
<dbReference type="PANTHER" id="PTHR36302:SF1">
    <property type="entry name" value="COPPER CHAPERONE PCU(A)C"/>
    <property type="match status" value="1"/>
</dbReference>
<evidence type="ECO:0000313" key="3">
    <source>
        <dbReference type="Proteomes" id="UP000634229"/>
    </source>
</evidence>
<gene>
    <name evidence="2" type="ORF">JK363_08130</name>
</gene>
<dbReference type="SUPFAM" id="SSF110087">
    <property type="entry name" value="DR1885-like metal-binding protein"/>
    <property type="match status" value="1"/>
</dbReference>
<dbReference type="InterPro" id="IPR058248">
    <property type="entry name" value="Lxx211020-like"/>
</dbReference>
<dbReference type="InterPro" id="IPR007410">
    <property type="entry name" value="LpqE-like"/>
</dbReference>
<dbReference type="EMBL" id="JAERRF010000004">
    <property type="protein sequence ID" value="MBL1096629.1"/>
    <property type="molecule type" value="Genomic_DNA"/>
</dbReference>
<comment type="caution">
    <text evidence="2">The sequence shown here is derived from an EMBL/GenBank/DDBJ whole genome shotgun (WGS) entry which is preliminary data.</text>
</comment>
<organism evidence="2 3">
    <name type="scientific">Streptomyces coffeae</name>
    <dbReference type="NCBI Taxonomy" id="621382"/>
    <lineage>
        <taxon>Bacteria</taxon>
        <taxon>Bacillati</taxon>
        <taxon>Actinomycetota</taxon>
        <taxon>Actinomycetes</taxon>
        <taxon>Kitasatosporales</taxon>
        <taxon>Streptomycetaceae</taxon>
        <taxon>Streptomyces</taxon>
    </lineage>
</organism>
<reference evidence="2 3" key="1">
    <citation type="submission" date="2021-01" db="EMBL/GenBank/DDBJ databases">
        <title>WGS of actinomycetes isolated from Thailand.</title>
        <authorList>
            <person name="Thawai C."/>
        </authorList>
    </citation>
    <scope>NUCLEOTIDE SEQUENCE [LARGE SCALE GENOMIC DNA]</scope>
    <source>
        <strain evidence="2 3">CA1R205</strain>
    </source>
</reference>
<feature type="chain" id="PRO_5045480552" evidence="1">
    <location>
        <begin position="31"/>
        <end position="158"/>
    </location>
</feature>
<dbReference type="Gene3D" id="2.60.40.1890">
    <property type="entry name" value="PCu(A)C copper chaperone"/>
    <property type="match status" value="1"/>
</dbReference>
<keyword evidence="1" id="KW-0732">Signal</keyword>
<evidence type="ECO:0000256" key="1">
    <source>
        <dbReference type="SAM" id="SignalP"/>
    </source>
</evidence>
<evidence type="ECO:0000313" key="2">
    <source>
        <dbReference type="EMBL" id="MBL1096629.1"/>
    </source>
</evidence>